<dbReference type="GO" id="GO:0004748">
    <property type="term" value="F:ribonucleoside-diphosphate reductase activity, thioredoxin disulfide as acceptor"/>
    <property type="evidence" value="ECO:0007669"/>
    <property type="project" value="TreeGrafter"/>
</dbReference>
<dbReference type="AlphaFoldDB" id="A0A7E4WAB1"/>
<dbReference type="PANTHER" id="PTHR23409">
    <property type="entry name" value="RIBONUCLEOSIDE-DIPHOSPHATE REDUCTASE SMALL CHAIN"/>
    <property type="match status" value="1"/>
</dbReference>
<keyword evidence="1" id="KW-1185">Reference proteome</keyword>
<evidence type="ECO:0000313" key="2">
    <source>
        <dbReference type="WBParaSite" id="Pan_g9300.t1"/>
    </source>
</evidence>
<accession>A0A7E4WAB1</accession>
<sequence>MIGLTLYRQLRVSFNGVDVYDSGTMYPYRAYLGTELSCSEAIKKTELEAGGYFCQKRYNDPTDSGFASRNAMIRNGKCVVMSRLDFDFANQPLLLLNDVDVVFTLYRSTDDFCIETDEISDYRIKIENIKMHVCAVDLQPSLNVKFFEKLETIPATYGLRKTEMRSFMINAGRTEFNQNLFTSFVPRRLIFGLVKQTAFAGNDAVNPFNFEPHGLREFEISAGGKRFPHEKYKMDFANDNAVQPYVAMYHALGQHFNTSNCGVTYKQFKNGWTIFVVDLTASQDETSGFELVQNGSTDIRLEFSAAVPVGGLELVVMAEFDELMSIDNQRRIKFES</sequence>
<protein>
    <submittedName>
        <fullName evidence="2">RHD domain-containing protein</fullName>
    </submittedName>
</protein>
<dbReference type="InterPro" id="IPR000358">
    <property type="entry name" value="RNR_small_fam"/>
</dbReference>
<dbReference type="GO" id="GO:0005829">
    <property type="term" value="C:cytosol"/>
    <property type="evidence" value="ECO:0007669"/>
    <property type="project" value="TreeGrafter"/>
</dbReference>
<dbReference type="GO" id="GO:0009263">
    <property type="term" value="P:deoxyribonucleotide biosynthetic process"/>
    <property type="evidence" value="ECO:0007669"/>
    <property type="project" value="InterPro"/>
</dbReference>
<reference evidence="1" key="1">
    <citation type="journal article" date="2013" name="Genetics">
        <title>The draft genome and transcriptome of Panagrellus redivivus are shaped by the harsh demands of a free-living lifestyle.</title>
        <authorList>
            <person name="Srinivasan J."/>
            <person name="Dillman A.R."/>
            <person name="Macchietto M.G."/>
            <person name="Heikkinen L."/>
            <person name="Lakso M."/>
            <person name="Fracchia K.M."/>
            <person name="Antoshechkin I."/>
            <person name="Mortazavi A."/>
            <person name="Wong G."/>
            <person name="Sternberg P.W."/>
        </authorList>
    </citation>
    <scope>NUCLEOTIDE SEQUENCE [LARGE SCALE GENOMIC DNA]</scope>
    <source>
        <strain evidence="1">MT8872</strain>
    </source>
</reference>
<evidence type="ECO:0000313" key="1">
    <source>
        <dbReference type="Proteomes" id="UP000492821"/>
    </source>
</evidence>
<dbReference type="WBParaSite" id="Pan_g9300.t1">
    <property type="protein sequence ID" value="Pan_g9300.t1"/>
    <property type="gene ID" value="Pan_g9300"/>
</dbReference>
<organism evidence="1 2">
    <name type="scientific">Panagrellus redivivus</name>
    <name type="common">Microworm</name>
    <dbReference type="NCBI Taxonomy" id="6233"/>
    <lineage>
        <taxon>Eukaryota</taxon>
        <taxon>Metazoa</taxon>
        <taxon>Ecdysozoa</taxon>
        <taxon>Nematoda</taxon>
        <taxon>Chromadorea</taxon>
        <taxon>Rhabditida</taxon>
        <taxon>Tylenchina</taxon>
        <taxon>Panagrolaimomorpha</taxon>
        <taxon>Panagrolaimoidea</taxon>
        <taxon>Panagrolaimidae</taxon>
        <taxon>Panagrellus</taxon>
    </lineage>
</organism>
<dbReference type="Proteomes" id="UP000492821">
    <property type="component" value="Unassembled WGS sequence"/>
</dbReference>
<proteinExistence type="predicted"/>
<reference evidence="2" key="2">
    <citation type="submission" date="2020-10" db="UniProtKB">
        <authorList>
            <consortium name="WormBaseParasite"/>
        </authorList>
    </citation>
    <scope>IDENTIFICATION</scope>
</reference>
<name>A0A7E4WAB1_PANRE</name>
<dbReference type="PANTHER" id="PTHR23409:SF21">
    <property type="entry name" value="CAPSID PROTEIN"/>
    <property type="match status" value="1"/>
</dbReference>